<evidence type="ECO:0000313" key="1">
    <source>
        <dbReference type="EMBL" id="CAG8719060.1"/>
    </source>
</evidence>
<comment type="caution">
    <text evidence="1">The sequence shown here is derived from an EMBL/GenBank/DDBJ whole genome shotgun (WGS) entry which is preliminary data.</text>
</comment>
<protein>
    <submittedName>
        <fullName evidence="1">18875_t:CDS:1</fullName>
    </submittedName>
</protein>
<reference evidence="1" key="1">
    <citation type="submission" date="2021-06" db="EMBL/GenBank/DDBJ databases">
        <authorList>
            <person name="Kallberg Y."/>
            <person name="Tangrot J."/>
            <person name="Rosling A."/>
        </authorList>
    </citation>
    <scope>NUCLEOTIDE SEQUENCE</scope>
    <source>
        <strain evidence="1">IN212</strain>
    </source>
</reference>
<name>A0A9N9I3H3_9GLOM</name>
<dbReference type="AlphaFoldDB" id="A0A9N9I3H3"/>
<dbReference type="EMBL" id="CAJVPZ010024419">
    <property type="protein sequence ID" value="CAG8719060.1"/>
    <property type="molecule type" value="Genomic_DNA"/>
</dbReference>
<organism evidence="1 2">
    <name type="scientific">Racocetra fulgida</name>
    <dbReference type="NCBI Taxonomy" id="60492"/>
    <lineage>
        <taxon>Eukaryota</taxon>
        <taxon>Fungi</taxon>
        <taxon>Fungi incertae sedis</taxon>
        <taxon>Mucoromycota</taxon>
        <taxon>Glomeromycotina</taxon>
        <taxon>Glomeromycetes</taxon>
        <taxon>Diversisporales</taxon>
        <taxon>Gigasporaceae</taxon>
        <taxon>Racocetra</taxon>
    </lineage>
</organism>
<evidence type="ECO:0000313" key="2">
    <source>
        <dbReference type="Proteomes" id="UP000789396"/>
    </source>
</evidence>
<gene>
    <name evidence="1" type="ORF">RFULGI_LOCUS11332</name>
</gene>
<dbReference type="OrthoDB" id="2437505at2759"/>
<feature type="non-terminal residue" evidence="1">
    <location>
        <position position="1"/>
    </location>
</feature>
<accession>A0A9N9I3H3</accession>
<keyword evidence="2" id="KW-1185">Reference proteome</keyword>
<proteinExistence type="predicted"/>
<sequence length="51" mass="5630">SSDHAVDSCSMGYSDSAKCLHVDDSNDFFEDSVDVDYESCIKENDDSIDCN</sequence>
<dbReference type="Proteomes" id="UP000789396">
    <property type="component" value="Unassembled WGS sequence"/>
</dbReference>